<dbReference type="EMBL" id="MCFL01000056">
    <property type="protein sequence ID" value="ORZ31696.1"/>
    <property type="molecule type" value="Genomic_DNA"/>
</dbReference>
<dbReference type="PROSITE" id="PS50188">
    <property type="entry name" value="B302_SPRY"/>
    <property type="match status" value="1"/>
</dbReference>
<dbReference type="STRING" id="765915.A0A1Y2HAS2"/>
<dbReference type="Pfam" id="PF00622">
    <property type="entry name" value="SPRY"/>
    <property type="match status" value="1"/>
</dbReference>
<dbReference type="Proteomes" id="UP000193411">
    <property type="component" value="Unassembled WGS sequence"/>
</dbReference>
<dbReference type="SUPFAM" id="SSF49899">
    <property type="entry name" value="Concanavalin A-like lectins/glucanases"/>
    <property type="match status" value="1"/>
</dbReference>
<proteinExistence type="predicted"/>
<accession>A0A1Y2HAS2</accession>
<protein>
    <recommendedName>
        <fullName evidence="1">B30.2/SPRY domain-containing protein</fullName>
    </recommendedName>
</protein>
<sequence length="228" mass="24426">MSNIREARFAKAYLTGNPHSRFNVTADDMDLMADPSSWTFIPPSDTDTVVLSADVSAEDKSITIRPTSPFTTAHKFNAISLVTNLPVPCPTIRYFEVTIDQLDSSTCTLAIGLSTAPYPYFGLPGLYPWSIALHSTEGDVCSSVDGESTPARASYAQKPIRAGDTIGVGLDTRRGSLFFTRNGSCMRRIEGAQVPKPAEWIIKPCIGVSVQGMVGGDGGKDATVEPCV</sequence>
<evidence type="ECO:0000313" key="3">
    <source>
        <dbReference type="Proteomes" id="UP000193411"/>
    </source>
</evidence>
<comment type="caution">
    <text evidence="2">The sequence shown here is derived from an EMBL/GenBank/DDBJ whole genome shotgun (WGS) entry which is preliminary data.</text>
</comment>
<dbReference type="OrthoDB" id="258495at2759"/>
<evidence type="ECO:0000313" key="2">
    <source>
        <dbReference type="EMBL" id="ORZ31696.1"/>
    </source>
</evidence>
<name>A0A1Y2HAS2_9FUNG</name>
<organism evidence="2 3">
    <name type="scientific">Catenaria anguillulae PL171</name>
    <dbReference type="NCBI Taxonomy" id="765915"/>
    <lineage>
        <taxon>Eukaryota</taxon>
        <taxon>Fungi</taxon>
        <taxon>Fungi incertae sedis</taxon>
        <taxon>Blastocladiomycota</taxon>
        <taxon>Blastocladiomycetes</taxon>
        <taxon>Blastocladiales</taxon>
        <taxon>Catenariaceae</taxon>
        <taxon>Catenaria</taxon>
    </lineage>
</organism>
<gene>
    <name evidence="2" type="ORF">BCR44DRAFT_1441753</name>
</gene>
<dbReference type="InterPro" id="IPR001870">
    <property type="entry name" value="B30.2/SPRY"/>
</dbReference>
<dbReference type="InterPro" id="IPR003877">
    <property type="entry name" value="SPRY_dom"/>
</dbReference>
<feature type="domain" description="B30.2/SPRY" evidence="1">
    <location>
        <begin position="18"/>
        <end position="223"/>
    </location>
</feature>
<evidence type="ECO:0000259" key="1">
    <source>
        <dbReference type="PROSITE" id="PS50188"/>
    </source>
</evidence>
<dbReference type="AlphaFoldDB" id="A0A1Y2HAS2"/>
<keyword evidence="3" id="KW-1185">Reference proteome</keyword>
<dbReference type="Gene3D" id="2.60.120.920">
    <property type="match status" value="1"/>
</dbReference>
<reference evidence="2 3" key="1">
    <citation type="submission" date="2016-07" db="EMBL/GenBank/DDBJ databases">
        <title>Pervasive Adenine N6-methylation of Active Genes in Fungi.</title>
        <authorList>
            <consortium name="DOE Joint Genome Institute"/>
            <person name="Mondo S.J."/>
            <person name="Dannebaum R.O."/>
            <person name="Kuo R.C."/>
            <person name="Labutti K."/>
            <person name="Haridas S."/>
            <person name="Kuo A."/>
            <person name="Salamov A."/>
            <person name="Ahrendt S.R."/>
            <person name="Lipzen A."/>
            <person name="Sullivan W."/>
            <person name="Andreopoulos W.B."/>
            <person name="Clum A."/>
            <person name="Lindquist E."/>
            <person name="Daum C."/>
            <person name="Ramamoorthy G.K."/>
            <person name="Gryganskyi A."/>
            <person name="Culley D."/>
            <person name="Magnuson J.K."/>
            <person name="James T.Y."/>
            <person name="O'Malley M.A."/>
            <person name="Stajich J.E."/>
            <person name="Spatafora J.W."/>
            <person name="Visel A."/>
            <person name="Grigoriev I.V."/>
        </authorList>
    </citation>
    <scope>NUCLEOTIDE SEQUENCE [LARGE SCALE GENOMIC DNA]</scope>
    <source>
        <strain evidence="2 3">PL171</strain>
    </source>
</reference>
<dbReference type="InterPro" id="IPR013320">
    <property type="entry name" value="ConA-like_dom_sf"/>
</dbReference>
<dbReference type="InterPro" id="IPR043136">
    <property type="entry name" value="B30.2/SPRY_sf"/>
</dbReference>